<keyword evidence="1" id="KW-0732">Signal</keyword>
<dbReference type="PROSITE" id="PS51257">
    <property type="entry name" value="PROKAR_LIPOPROTEIN"/>
    <property type="match status" value="1"/>
</dbReference>
<dbReference type="RefSeq" id="WP_137733667.1">
    <property type="nucleotide sequence ID" value="NZ_BJCL01000007.1"/>
</dbReference>
<evidence type="ECO:0000313" key="4">
    <source>
        <dbReference type="Proteomes" id="UP000301751"/>
    </source>
</evidence>
<evidence type="ECO:0000313" key="3">
    <source>
        <dbReference type="EMBL" id="GCL63932.1"/>
    </source>
</evidence>
<dbReference type="EMBL" id="BJCL01000007">
    <property type="protein sequence ID" value="GCL63932.1"/>
    <property type="molecule type" value="Genomic_DNA"/>
</dbReference>
<organism evidence="3 4">
    <name type="scientific">Pseudaquabacterium pictum</name>
    <dbReference type="NCBI Taxonomy" id="2315236"/>
    <lineage>
        <taxon>Bacteria</taxon>
        <taxon>Pseudomonadati</taxon>
        <taxon>Pseudomonadota</taxon>
        <taxon>Betaproteobacteria</taxon>
        <taxon>Burkholderiales</taxon>
        <taxon>Sphaerotilaceae</taxon>
        <taxon>Pseudaquabacterium</taxon>
    </lineage>
</organism>
<accession>A0A480AUV4</accession>
<dbReference type="InterPro" id="IPR025411">
    <property type="entry name" value="DUF4136"/>
</dbReference>
<dbReference type="Pfam" id="PF13590">
    <property type="entry name" value="DUF4136"/>
    <property type="match status" value="1"/>
</dbReference>
<reference evidence="4" key="1">
    <citation type="submission" date="2019-03" db="EMBL/GenBank/DDBJ databases">
        <title>Aquabacterium pictum sp.nov., the first bacteriochlorophyll a-containing freshwater bacterium in the genus Aquabacterium of the class Betaproteobacteria.</title>
        <authorList>
            <person name="Hirose S."/>
            <person name="Tank M."/>
            <person name="Hara E."/>
            <person name="Tamaki H."/>
            <person name="Takaichi S."/>
            <person name="Haruta S."/>
            <person name="Hanada S."/>
        </authorList>
    </citation>
    <scope>NUCLEOTIDE SEQUENCE [LARGE SCALE GENOMIC DNA]</scope>
    <source>
        <strain evidence="4">W35</strain>
    </source>
</reference>
<name>A0A480AUV4_9BURK</name>
<feature type="chain" id="PRO_5019839899" description="DUF4136 domain-containing protein" evidence="1">
    <location>
        <begin position="31"/>
        <end position="202"/>
    </location>
</feature>
<dbReference type="AlphaFoldDB" id="A0A480AUV4"/>
<gene>
    <name evidence="3" type="ORF">AQPW35_30130</name>
</gene>
<feature type="signal peptide" evidence="1">
    <location>
        <begin position="1"/>
        <end position="30"/>
    </location>
</feature>
<protein>
    <recommendedName>
        <fullName evidence="2">DUF4136 domain-containing protein</fullName>
    </recommendedName>
</protein>
<keyword evidence="4" id="KW-1185">Reference proteome</keyword>
<proteinExistence type="predicted"/>
<evidence type="ECO:0000256" key="1">
    <source>
        <dbReference type="SAM" id="SignalP"/>
    </source>
</evidence>
<sequence>MTPRNWLQAAAAGAALVVLAGCASMNQVSAEVSTFGSWPAERKPGTYAFERLPSQQAQAESMQRLEDAARPALAQAGFQPAPAGSPPDVLVQVGARVSRTDRSPWDDPLWWHGSFSNWRYAPWRGPVWGAGFRLDAPRYDREVAVLVRDRASGAPLFEARASSEGFQRSTDGAALQPLFTAALMDFPATGVNPRQVVVPVAR</sequence>
<dbReference type="Gene3D" id="3.30.160.670">
    <property type="match status" value="1"/>
</dbReference>
<dbReference type="Proteomes" id="UP000301751">
    <property type="component" value="Unassembled WGS sequence"/>
</dbReference>
<comment type="caution">
    <text evidence="3">The sequence shown here is derived from an EMBL/GenBank/DDBJ whole genome shotgun (WGS) entry which is preliminary data.</text>
</comment>
<dbReference type="OrthoDB" id="8687009at2"/>
<feature type="domain" description="DUF4136" evidence="2">
    <location>
        <begin position="42"/>
        <end position="187"/>
    </location>
</feature>
<evidence type="ECO:0000259" key="2">
    <source>
        <dbReference type="Pfam" id="PF13590"/>
    </source>
</evidence>